<proteinExistence type="predicted"/>
<accession>A0A3L8D916</accession>
<reference evidence="1" key="1">
    <citation type="journal article" date="2018" name="Genome Res.">
        <title>The genomic architecture and molecular evolution of ant odorant receptors.</title>
        <authorList>
            <person name="McKenzie S.K."/>
            <person name="Kronauer D.J.C."/>
        </authorList>
    </citation>
    <scope>NUCLEOTIDE SEQUENCE [LARGE SCALE GENOMIC DNA]</scope>
    <source>
        <strain evidence="1">Clonal line C1</strain>
    </source>
</reference>
<organism evidence="1">
    <name type="scientific">Ooceraea biroi</name>
    <name type="common">Clonal raider ant</name>
    <name type="synonym">Cerapachys biroi</name>
    <dbReference type="NCBI Taxonomy" id="2015173"/>
    <lineage>
        <taxon>Eukaryota</taxon>
        <taxon>Metazoa</taxon>
        <taxon>Ecdysozoa</taxon>
        <taxon>Arthropoda</taxon>
        <taxon>Hexapoda</taxon>
        <taxon>Insecta</taxon>
        <taxon>Pterygota</taxon>
        <taxon>Neoptera</taxon>
        <taxon>Endopterygota</taxon>
        <taxon>Hymenoptera</taxon>
        <taxon>Apocrita</taxon>
        <taxon>Aculeata</taxon>
        <taxon>Formicoidea</taxon>
        <taxon>Formicidae</taxon>
        <taxon>Dorylinae</taxon>
        <taxon>Ooceraea</taxon>
    </lineage>
</organism>
<evidence type="ECO:0000313" key="1">
    <source>
        <dbReference type="EMBL" id="RLU16824.1"/>
    </source>
</evidence>
<dbReference type="EMBL" id="QOIP01000011">
    <property type="protein sequence ID" value="RLU16824.1"/>
    <property type="molecule type" value="Genomic_DNA"/>
</dbReference>
<reference evidence="1" key="2">
    <citation type="submission" date="2018-07" db="EMBL/GenBank/DDBJ databases">
        <authorList>
            <person name="Mckenzie S.K."/>
            <person name="Kronauer D.J.C."/>
        </authorList>
    </citation>
    <scope>NUCLEOTIDE SEQUENCE</scope>
    <source>
        <strain evidence="1">Clonal line C1</strain>
    </source>
</reference>
<dbReference type="Proteomes" id="UP000279307">
    <property type="component" value="Chromosome 11"/>
</dbReference>
<sequence>MYDHKESKLKLRRQFEQRTWKPEETFSAYYHEKVILANRVPIDEEEILEYLVEGISNMQLRNQAKLQKFETNEAQRSGFARCFCFRQRSGPLEPAQEHGSLSAAL</sequence>
<name>A0A3L8D916_OOCBI</name>
<comment type="caution">
    <text evidence="1">The sequence shown here is derived from an EMBL/GenBank/DDBJ whole genome shotgun (WGS) entry which is preliminary data.</text>
</comment>
<dbReference type="OrthoDB" id="7555371at2759"/>
<dbReference type="AlphaFoldDB" id="A0A3L8D916"/>
<gene>
    <name evidence="1" type="ORF">DMN91_010892</name>
</gene>
<protein>
    <submittedName>
        <fullName evidence="1">Uncharacterized protein</fullName>
    </submittedName>
</protein>